<comment type="cofactor">
    <cofactor evidence="2">
        <name>Mg(2+)</name>
        <dbReference type="ChEBI" id="CHEBI:18420"/>
    </cofactor>
</comment>
<dbReference type="EMBL" id="QTKU01000001">
    <property type="protein sequence ID" value="MBS8259923.1"/>
    <property type="molecule type" value="Genomic_DNA"/>
</dbReference>
<name>A0A944CDA0_9HYPH</name>
<evidence type="ECO:0000256" key="2">
    <source>
        <dbReference type="ARBA" id="ARBA00001946"/>
    </source>
</evidence>
<reference evidence="9" key="2">
    <citation type="journal article" date="2021" name="Microorganisms">
        <title>Bacterial Dimethylsulfoniopropionate Biosynthesis in the East China Sea.</title>
        <authorList>
            <person name="Liu J."/>
            <person name="Zhang Y."/>
            <person name="Liu J."/>
            <person name="Zhong H."/>
            <person name="Williams B.T."/>
            <person name="Zheng Y."/>
            <person name="Curson A.R.J."/>
            <person name="Sun C."/>
            <person name="Sun H."/>
            <person name="Song D."/>
            <person name="Wagner Mackenzie B."/>
            <person name="Bermejo Martinez A."/>
            <person name="Todd J.D."/>
            <person name="Zhang X.H."/>
        </authorList>
    </citation>
    <scope>NUCLEOTIDE SEQUENCE</scope>
    <source>
        <strain evidence="9">AESS21</strain>
    </source>
</reference>
<comment type="cofactor">
    <cofactor evidence="1">
        <name>Mn(2+)</name>
        <dbReference type="ChEBI" id="CHEBI:29035"/>
    </cofactor>
</comment>
<keyword evidence="6" id="KW-0464">Manganese</keyword>
<sequence>MTTGMAAQLAKDEQGGKHPYIRPKDAATLLILDGKGKDTRVLMGRRHMRHTFMPGKFVFPGGRVDPADSRIPVALGYHPVVEAKLSEQLKRPRTQSRVRAFALAAIRETFEEAGLFIGRRAEAIESLRLGKGFEDFAQRGIEPDLGPLRMIARAITPPNRSRRFDTRFLAVSADAIADRLESGTGPSGELEDIVWLTLDEAGAMDELPMITKRVLSDLGERLQSDPDLAPESPVPFYFFQRDDFQRTLL</sequence>
<gene>
    <name evidence="9" type="ORF">DYI23_06800</name>
</gene>
<dbReference type="GO" id="GO:0016818">
    <property type="term" value="F:hydrolase activity, acting on acid anhydrides, in phosphorus-containing anhydrides"/>
    <property type="evidence" value="ECO:0007669"/>
    <property type="project" value="InterPro"/>
</dbReference>
<dbReference type="PANTHER" id="PTHR12318:SF0">
    <property type="entry name" value="ACYL-COENZYME A DIPHOSPHATASE NUDT19"/>
    <property type="match status" value="1"/>
</dbReference>
<dbReference type="CDD" id="cd18870">
    <property type="entry name" value="NUDIX_AcylCoAdiphos_Nudt19"/>
    <property type="match status" value="1"/>
</dbReference>
<keyword evidence="5" id="KW-0460">Magnesium</keyword>
<accession>A0A944CDA0</accession>
<dbReference type="SUPFAM" id="SSF55811">
    <property type="entry name" value="Nudix"/>
    <property type="match status" value="1"/>
</dbReference>
<reference evidence="9" key="1">
    <citation type="submission" date="2018-08" db="EMBL/GenBank/DDBJ databases">
        <authorList>
            <person name="Jin W."/>
            <person name="Wang H."/>
            <person name="Yang Y."/>
            <person name="Li M."/>
            <person name="Liu J."/>
        </authorList>
    </citation>
    <scope>NUCLEOTIDE SEQUENCE</scope>
    <source>
        <strain evidence="9">AESS21</strain>
    </source>
</reference>
<dbReference type="PROSITE" id="PS51462">
    <property type="entry name" value="NUDIX"/>
    <property type="match status" value="1"/>
</dbReference>
<evidence type="ECO:0000256" key="1">
    <source>
        <dbReference type="ARBA" id="ARBA00001936"/>
    </source>
</evidence>
<keyword evidence="3" id="KW-0479">Metal-binding</keyword>
<dbReference type="Gene3D" id="3.90.79.10">
    <property type="entry name" value="Nucleoside Triphosphate Pyrophosphohydrolase"/>
    <property type="match status" value="1"/>
</dbReference>
<dbReference type="AlphaFoldDB" id="A0A944CDA0"/>
<keyword evidence="4 9" id="KW-0378">Hydrolase</keyword>
<protein>
    <submittedName>
        <fullName evidence="9">NUDIX hydrolase</fullName>
    </submittedName>
</protein>
<evidence type="ECO:0000256" key="4">
    <source>
        <dbReference type="ARBA" id="ARBA00022801"/>
    </source>
</evidence>
<dbReference type="InterPro" id="IPR000086">
    <property type="entry name" value="NUDIX_hydrolase_dom"/>
</dbReference>
<evidence type="ECO:0000256" key="5">
    <source>
        <dbReference type="ARBA" id="ARBA00022842"/>
    </source>
</evidence>
<dbReference type="GO" id="GO:0046872">
    <property type="term" value="F:metal ion binding"/>
    <property type="evidence" value="ECO:0007669"/>
    <property type="project" value="UniProtKB-KW"/>
</dbReference>
<evidence type="ECO:0000313" key="10">
    <source>
        <dbReference type="Proteomes" id="UP000705379"/>
    </source>
</evidence>
<feature type="domain" description="Nudix hydrolase" evidence="8">
    <location>
        <begin position="22"/>
        <end position="221"/>
    </location>
</feature>
<dbReference type="PANTHER" id="PTHR12318">
    <property type="entry name" value="TESTOSTERONE-REGULATED PROTEIN RP2"/>
    <property type="match status" value="1"/>
</dbReference>
<evidence type="ECO:0000256" key="3">
    <source>
        <dbReference type="ARBA" id="ARBA00022723"/>
    </source>
</evidence>
<evidence type="ECO:0000256" key="7">
    <source>
        <dbReference type="SAM" id="MobiDB-lite"/>
    </source>
</evidence>
<dbReference type="Proteomes" id="UP000705379">
    <property type="component" value="Unassembled WGS sequence"/>
</dbReference>
<organism evidence="9 10">
    <name type="scientific">Roseibium polysiphoniae</name>
    <dbReference type="NCBI Taxonomy" id="2571221"/>
    <lineage>
        <taxon>Bacteria</taxon>
        <taxon>Pseudomonadati</taxon>
        <taxon>Pseudomonadota</taxon>
        <taxon>Alphaproteobacteria</taxon>
        <taxon>Hyphomicrobiales</taxon>
        <taxon>Stappiaceae</taxon>
        <taxon>Roseibium</taxon>
    </lineage>
</organism>
<dbReference type="InterPro" id="IPR015797">
    <property type="entry name" value="NUDIX_hydrolase-like_dom_sf"/>
</dbReference>
<comment type="caution">
    <text evidence="9">The sequence shown here is derived from an EMBL/GenBank/DDBJ whole genome shotgun (WGS) entry which is preliminary data.</text>
</comment>
<dbReference type="InterPro" id="IPR039121">
    <property type="entry name" value="NUDT19"/>
</dbReference>
<proteinExistence type="predicted"/>
<evidence type="ECO:0000256" key="6">
    <source>
        <dbReference type="ARBA" id="ARBA00023211"/>
    </source>
</evidence>
<evidence type="ECO:0000313" key="9">
    <source>
        <dbReference type="EMBL" id="MBS8259923.1"/>
    </source>
</evidence>
<feature type="region of interest" description="Disordered" evidence="7">
    <location>
        <begin position="1"/>
        <end position="20"/>
    </location>
</feature>
<evidence type="ECO:0000259" key="8">
    <source>
        <dbReference type="PROSITE" id="PS51462"/>
    </source>
</evidence>